<dbReference type="PANTHER" id="PTHR36834:SF1">
    <property type="entry name" value="INTEGRAL MEMBRANE PROTEIN"/>
    <property type="match status" value="1"/>
</dbReference>
<evidence type="ECO:0000313" key="3">
    <source>
        <dbReference type="EMBL" id="GIN20810.1"/>
    </source>
</evidence>
<accession>A0ABQ4K710</accession>
<organism evidence="3 4">
    <name type="scientific">Siminovitchia fordii</name>
    <dbReference type="NCBI Taxonomy" id="254759"/>
    <lineage>
        <taxon>Bacteria</taxon>
        <taxon>Bacillati</taxon>
        <taxon>Bacillota</taxon>
        <taxon>Bacilli</taxon>
        <taxon>Bacillales</taxon>
        <taxon>Bacillaceae</taxon>
        <taxon>Siminovitchia</taxon>
    </lineage>
</organism>
<keyword evidence="1" id="KW-0812">Transmembrane</keyword>
<dbReference type="InterPro" id="IPR006976">
    <property type="entry name" value="VanZ-like"/>
</dbReference>
<dbReference type="InterPro" id="IPR053150">
    <property type="entry name" value="Teicoplanin_resist-assoc"/>
</dbReference>
<feature type="transmembrane region" description="Helical" evidence="1">
    <location>
        <begin position="6"/>
        <end position="24"/>
    </location>
</feature>
<evidence type="ECO:0000256" key="1">
    <source>
        <dbReference type="SAM" id="Phobius"/>
    </source>
</evidence>
<keyword evidence="1" id="KW-0472">Membrane</keyword>
<dbReference type="EMBL" id="BOQT01000006">
    <property type="protein sequence ID" value="GIN20810.1"/>
    <property type="molecule type" value="Genomic_DNA"/>
</dbReference>
<dbReference type="PANTHER" id="PTHR36834">
    <property type="entry name" value="MEMBRANE PROTEIN-RELATED"/>
    <property type="match status" value="1"/>
</dbReference>
<reference evidence="3 4" key="1">
    <citation type="submission" date="2021-03" db="EMBL/GenBank/DDBJ databases">
        <title>Antimicrobial resistance genes in bacteria isolated from Japanese honey, and their potential for conferring macrolide and lincosamide resistance in the American foulbrood pathogen Paenibacillus larvae.</title>
        <authorList>
            <person name="Okamoto M."/>
            <person name="Kumagai M."/>
            <person name="Kanamori H."/>
            <person name="Takamatsu D."/>
        </authorList>
    </citation>
    <scope>NUCLEOTIDE SEQUENCE [LARGE SCALE GENOMIC DNA]</scope>
    <source>
        <strain evidence="3 4">J1TS3</strain>
    </source>
</reference>
<evidence type="ECO:0000313" key="4">
    <source>
        <dbReference type="Proteomes" id="UP000680279"/>
    </source>
</evidence>
<name>A0ABQ4K710_9BACI</name>
<dbReference type="RefSeq" id="WP_212962920.1">
    <property type="nucleotide sequence ID" value="NZ_BOQT01000006.1"/>
</dbReference>
<keyword evidence="1" id="KW-1133">Transmembrane helix</keyword>
<gene>
    <name evidence="3" type="ORF">J1TS3_19440</name>
</gene>
<dbReference type="Proteomes" id="UP000680279">
    <property type="component" value="Unassembled WGS sequence"/>
</dbReference>
<protein>
    <recommendedName>
        <fullName evidence="2">VanZ-like domain-containing protein</fullName>
    </recommendedName>
</protein>
<feature type="transmembrane region" description="Helical" evidence="1">
    <location>
        <begin position="98"/>
        <end position="117"/>
    </location>
</feature>
<feature type="transmembrane region" description="Helical" evidence="1">
    <location>
        <begin position="159"/>
        <end position="176"/>
    </location>
</feature>
<feature type="transmembrane region" description="Helical" evidence="1">
    <location>
        <begin position="36"/>
        <end position="57"/>
    </location>
</feature>
<comment type="caution">
    <text evidence="3">The sequence shown here is derived from an EMBL/GenBank/DDBJ whole genome shotgun (WGS) entry which is preliminary data.</text>
</comment>
<dbReference type="Pfam" id="PF04892">
    <property type="entry name" value="VanZ"/>
    <property type="match status" value="1"/>
</dbReference>
<keyword evidence="4" id="KW-1185">Reference proteome</keyword>
<proteinExistence type="predicted"/>
<evidence type="ECO:0000259" key="2">
    <source>
        <dbReference type="Pfam" id="PF04892"/>
    </source>
</evidence>
<sequence length="190" mass="22185">MFYTIPLVPFGTIFLMIYVFYDLIKNRTNNLMQRIMLYTFIFYLLNIFDLTTGGIVIPPLSEDAGIQIQPVPFYFIADWVRLYKINGADWFFWNSVKLTFYNFIMLAPLGIYTFLLLRKHDIKIAALLVFLTSLAIETCQLLFSYFGLILPRGFNVDDLIVNTAGGMIVFLLCIGLKKLHLERKFYKIIK</sequence>
<feature type="transmembrane region" description="Helical" evidence="1">
    <location>
        <begin position="124"/>
        <end position="147"/>
    </location>
</feature>
<feature type="domain" description="VanZ-like" evidence="2">
    <location>
        <begin position="40"/>
        <end position="174"/>
    </location>
</feature>